<dbReference type="PROSITE" id="PS51774">
    <property type="entry name" value="NAB"/>
    <property type="match status" value="1"/>
</dbReference>
<accession>A0AAV5KG12</accession>
<feature type="region of interest" description="Disordered" evidence="3">
    <location>
        <begin position="295"/>
        <end position="330"/>
    </location>
</feature>
<feature type="coiled-coil region" evidence="2">
    <location>
        <begin position="244"/>
        <end position="282"/>
    </location>
</feature>
<dbReference type="InterPro" id="IPR011684">
    <property type="entry name" value="NAB"/>
</dbReference>
<dbReference type="Pfam" id="PF07765">
    <property type="entry name" value="KIP1"/>
    <property type="match status" value="1"/>
</dbReference>
<feature type="region of interest" description="Disordered" evidence="3">
    <location>
        <begin position="601"/>
        <end position="689"/>
    </location>
</feature>
<dbReference type="InterPro" id="IPR056889">
    <property type="entry name" value="NET2A-D/KIP1-like_C"/>
</dbReference>
<evidence type="ECO:0000313" key="5">
    <source>
        <dbReference type="EMBL" id="GKV23518.1"/>
    </source>
</evidence>
<evidence type="ECO:0000313" key="6">
    <source>
        <dbReference type="Proteomes" id="UP001054252"/>
    </source>
</evidence>
<feature type="region of interest" description="Disordered" evidence="3">
    <location>
        <begin position="109"/>
        <end position="141"/>
    </location>
</feature>
<keyword evidence="6" id="KW-1185">Reference proteome</keyword>
<gene>
    <name evidence="5" type="ORF">SLEP1_g33230</name>
</gene>
<dbReference type="Pfam" id="PF24918">
    <property type="entry name" value="NET2A_C"/>
    <property type="match status" value="1"/>
</dbReference>
<organism evidence="5 6">
    <name type="scientific">Rubroshorea leprosula</name>
    <dbReference type="NCBI Taxonomy" id="152421"/>
    <lineage>
        <taxon>Eukaryota</taxon>
        <taxon>Viridiplantae</taxon>
        <taxon>Streptophyta</taxon>
        <taxon>Embryophyta</taxon>
        <taxon>Tracheophyta</taxon>
        <taxon>Spermatophyta</taxon>
        <taxon>Magnoliopsida</taxon>
        <taxon>eudicotyledons</taxon>
        <taxon>Gunneridae</taxon>
        <taxon>Pentapetalae</taxon>
        <taxon>rosids</taxon>
        <taxon>malvids</taxon>
        <taxon>Malvales</taxon>
        <taxon>Dipterocarpaceae</taxon>
        <taxon>Rubroshorea</taxon>
    </lineage>
</organism>
<dbReference type="InterPro" id="IPR056888">
    <property type="entry name" value="NET2A-D/KIP1-like_dom"/>
</dbReference>
<protein>
    <recommendedName>
        <fullName evidence="4">NAB domain-containing protein</fullName>
    </recommendedName>
</protein>
<feature type="compositionally biased region" description="Basic and acidic residues" evidence="3">
    <location>
        <begin position="480"/>
        <end position="509"/>
    </location>
</feature>
<feature type="compositionally biased region" description="Basic and acidic residues" evidence="3">
    <location>
        <begin position="563"/>
        <end position="589"/>
    </location>
</feature>
<name>A0AAV5KG12_9ROSI</name>
<feature type="compositionally biased region" description="Basic and acidic residues" evidence="3">
    <location>
        <begin position="305"/>
        <end position="321"/>
    </location>
</feature>
<dbReference type="Pfam" id="PF25014">
    <property type="entry name" value="NET2A"/>
    <property type="match status" value="1"/>
</dbReference>
<keyword evidence="1 2" id="KW-0175">Coiled coil</keyword>
<comment type="caution">
    <text evidence="5">The sequence shown here is derived from an EMBL/GenBank/DDBJ whole genome shotgun (WGS) entry which is preliminary data.</text>
</comment>
<feature type="coiled-coil region" evidence="2">
    <location>
        <begin position="175"/>
        <end position="202"/>
    </location>
</feature>
<sequence>MLHRAASNAYSWWLASHIRTKQSKWLEQNLQDMEEKVASVLKLIEEDGDSFRKRAEMYYKKRPELINFVEESYRAYRALAERYDHISTELQNANNTLASCFPDQVPFMDDDDDDASPRFPKKPPEMPKSSNIPNVPKGKPKDFKGLITSATRKLQPDKLSKAATDLAAAKSGMSKDEGLAKIDKLQKRILALQTEKEFIKSSYESGLARYWDTDKEIVQMQNKICNLQDEFGAGNVIEDDEARTLMAEAALKSCEQTLAQLQEKQERSAEEAEVERKRIKDAWQKVRSIKQEFLPNEVSEEMQPEEDKPVKAQEKAERSKQEVNGVSQDRRDLEMLQEKIKEHFEDEFSENPAVSEMAEKIDELVNKVVSLETAISSQTALIQRLRTESDELQVHIQALEDDKATLIDDKDNLRKKLKEMEAKLRNLQDLNKNLEDKNNYLQTNFSEAQCSLEHLTEKLHSLKLDMELEVTVSSTGNKSSQEEAKSKKEMIPSDGFKKPKSVKLDEELKVLGSSQQENPPAESKSQEEFDEQEHVKKNPSDANKSVQVVKAEEVPKVPIEAMSQKDEQESEKKPGDGHGKVQVLKAEEELKVPAAVKSKVVNAEEGLKFPVEAKSQKEFDGQEQAKNPSDGSDKVKVSKAEDEVKVTGSSKKEKESLGVDVKMEERKNTTSRSEGGAHEELDKPSEKYQESEQLATMENDEPDWKQMFLNGIEEREKTILGKYTSVLRNFKETKKKLSELESSNQNSIFELTLRLKDLKSKNVMKDEEIRSLRQKLSLFQAGVSENNHSDYHQFMDGQPTELAVTSEKSVVETIITLPGEKEEKEEIKVIFIDQPQSISPIEEKFRMSIDGLLEENLDFWLRFSISFGQIHNYETSVKDLLFEISKLEERHKQDGSSTSKYSLKSDVRPIYKHLREIQTELTVWLEKSVLLKEELKNRFSSLCEIQEEITKALKDSAEDDDFKFTSYQAAKFQGEVLNMKQENNKVADELQAGLDHIATLQLEVERTLAKLNEDFGLAGSKNRPGSGQLQHSHSQSRVPLRSFIFGVKPKKPKNSLFALNKKYNGFKSGSK</sequence>
<evidence type="ECO:0000259" key="4">
    <source>
        <dbReference type="PROSITE" id="PS51774"/>
    </source>
</evidence>
<evidence type="ECO:0000256" key="3">
    <source>
        <dbReference type="SAM" id="MobiDB-lite"/>
    </source>
</evidence>
<proteinExistence type="predicted"/>
<dbReference type="PANTHER" id="PTHR31631:SF0">
    <property type="entry name" value="PROTEIN NETWORKED 2D"/>
    <property type="match status" value="1"/>
</dbReference>
<feature type="domain" description="NAB" evidence="4">
    <location>
        <begin position="10"/>
        <end position="90"/>
    </location>
</feature>
<dbReference type="AlphaFoldDB" id="A0AAV5KG12"/>
<reference evidence="5 6" key="1">
    <citation type="journal article" date="2021" name="Commun. Biol.">
        <title>The genome of Shorea leprosula (Dipterocarpaceae) highlights the ecological relevance of drought in aseasonal tropical rainforests.</title>
        <authorList>
            <person name="Ng K.K.S."/>
            <person name="Kobayashi M.J."/>
            <person name="Fawcett J.A."/>
            <person name="Hatakeyama M."/>
            <person name="Paape T."/>
            <person name="Ng C.H."/>
            <person name="Ang C.C."/>
            <person name="Tnah L.H."/>
            <person name="Lee C.T."/>
            <person name="Nishiyama T."/>
            <person name="Sese J."/>
            <person name="O'Brien M.J."/>
            <person name="Copetti D."/>
            <person name="Mohd Noor M.I."/>
            <person name="Ong R.C."/>
            <person name="Putra M."/>
            <person name="Sireger I.Z."/>
            <person name="Indrioko S."/>
            <person name="Kosugi Y."/>
            <person name="Izuno A."/>
            <person name="Isagi Y."/>
            <person name="Lee S.L."/>
            <person name="Shimizu K.K."/>
        </authorList>
    </citation>
    <scope>NUCLEOTIDE SEQUENCE [LARGE SCALE GENOMIC DNA]</scope>
    <source>
        <strain evidence="5">214</strain>
    </source>
</reference>
<dbReference type="PANTHER" id="PTHR31631">
    <property type="entry name" value="PROTEIN NETWORKED 2D"/>
    <property type="match status" value="1"/>
</dbReference>
<feature type="region of interest" description="Disordered" evidence="3">
    <location>
        <begin position="473"/>
        <end position="589"/>
    </location>
</feature>
<dbReference type="Proteomes" id="UP001054252">
    <property type="component" value="Unassembled WGS sequence"/>
</dbReference>
<evidence type="ECO:0000256" key="1">
    <source>
        <dbReference type="ARBA" id="ARBA00023054"/>
    </source>
</evidence>
<dbReference type="EMBL" id="BPVZ01000063">
    <property type="protein sequence ID" value="GKV23518.1"/>
    <property type="molecule type" value="Genomic_DNA"/>
</dbReference>
<feature type="compositionally biased region" description="Basic and acidic residues" evidence="3">
    <location>
        <begin position="524"/>
        <end position="539"/>
    </location>
</feature>
<feature type="compositionally biased region" description="Basic and acidic residues" evidence="3">
    <location>
        <begin position="675"/>
        <end position="689"/>
    </location>
</feature>
<feature type="compositionally biased region" description="Basic and acidic residues" evidence="3">
    <location>
        <begin position="631"/>
        <end position="668"/>
    </location>
</feature>
<evidence type="ECO:0000256" key="2">
    <source>
        <dbReference type="SAM" id="Coils"/>
    </source>
</evidence>
<dbReference type="GO" id="GO:0003779">
    <property type="term" value="F:actin binding"/>
    <property type="evidence" value="ECO:0007669"/>
    <property type="project" value="InterPro"/>
</dbReference>